<accession>A0ABU0YLS4</accession>
<keyword evidence="3" id="KW-0808">Transferase</keyword>
<dbReference type="EMBL" id="JAUYVI010000003">
    <property type="protein sequence ID" value="MDQ7247673.1"/>
    <property type="molecule type" value="Genomic_DNA"/>
</dbReference>
<dbReference type="InterPro" id="IPR025714">
    <property type="entry name" value="Methyltranfer_dom"/>
</dbReference>
<dbReference type="GO" id="GO:0032259">
    <property type="term" value="P:methylation"/>
    <property type="evidence" value="ECO:0007669"/>
    <property type="project" value="UniProtKB-KW"/>
</dbReference>
<dbReference type="InterPro" id="IPR018773">
    <property type="entry name" value="MeTrfase_reg_dom_prd"/>
</dbReference>
<dbReference type="PANTHER" id="PTHR45128:SF1">
    <property type="entry name" value="S-ADENOSYLMETHIONINE-DEPENDENT METHYLTRANSFERASE RV2258C"/>
    <property type="match status" value="1"/>
</dbReference>
<dbReference type="Pfam" id="PF10119">
    <property type="entry name" value="MethyTransf_Reg"/>
    <property type="match status" value="1"/>
</dbReference>
<keyword evidence="3" id="KW-0489">Methyltransferase</keyword>
<dbReference type="Proteomes" id="UP001230156">
    <property type="component" value="Unassembled WGS sequence"/>
</dbReference>
<dbReference type="InterPro" id="IPR053173">
    <property type="entry name" value="SAM-binding_MTase"/>
</dbReference>
<organism evidence="3 4">
    <name type="scientific">Dongia sedimenti</name>
    <dbReference type="NCBI Taxonomy" id="3064282"/>
    <lineage>
        <taxon>Bacteria</taxon>
        <taxon>Pseudomonadati</taxon>
        <taxon>Pseudomonadota</taxon>
        <taxon>Alphaproteobacteria</taxon>
        <taxon>Rhodospirillales</taxon>
        <taxon>Dongiaceae</taxon>
        <taxon>Dongia</taxon>
    </lineage>
</organism>
<evidence type="ECO:0000259" key="1">
    <source>
        <dbReference type="Pfam" id="PF10119"/>
    </source>
</evidence>
<feature type="domain" description="Methyltransferase" evidence="2">
    <location>
        <begin position="45"/>
        <end position="156"/>
    </location>
</feature>
<dbReference type="SUPFAM" id="SSF53335">
    <property type="entry name" value="S-adenosyl-L-methionine-dependent methyltransferases"/>
    <property type="match status" value="1"/>
</dbReference>
<gene>
    <name evidence="3" type="ORF">Q8A70_08335</name>
</gene>
<dbReference type="Gene3D" id="3.40.50.150">
    <property type="entry name" value="Vaccinia Virus protein VP39"/>
    <property type="match status" value="1"/>
</dbReference>
<evidence type="ECO:0000259" key="2">
    <source>
        <dbReference type="Pfam" id="PF13847"/>
    </source>
</evidence>
<reference evidence="4" key="1">
    <citation type="submission" date="2023-08" db="EMBL/GenBank/DDBJ databases">
        <title>Rhodospirillaceae gen. nov., a novel taxon isolated from the Yangtze River Yuezi River estuary sludge.</title>
        <authorList>
            <person name="Ruan L."/>
        </authorList>
    </citation>
    <scope>NUCLEOTIDE SEQUENCE [LARGE SCALE GENOMIC DNA]</scope>
    <source>
        <strain evidence="4">R-7</strain>
    </source>
</reference>
<comment type="caution">
    <text evidence="3">The sequence shown here is derived from an EMBL/GenBank/DDBJ whole genome shotgun (WGS) entry which is preliminary data.</text>
</comment>
<dbReference type="CDD" id="cd02440">
    <property type="entry name" value="AdoMet_MTases"/>
    <property type="match status" value="1"/>
</dbReference>
<evidence type="ECO:0000313" key="3">
    <source>
        <dbReference type="EMBL" id="MDQ7247673.1"/>
    </source>
</evidence>
<feature type="domain" description="Methyltransferase regulatory" evidence="1">
    <location>
        <begin position="221"/>
        <end position="303"/>
    </location>
</feature>
<keyword evidence="4" id="KW-1185">Reference proteome</keyword>
<dbReference type="EC" id="2.1.1.-" evidence="3"/>
<evidence type="ECO:0000313" key="4">
    <source>
        <dbReference type="Proteomes" id="UP001230156"/>
    </source>
</evidence>
<proteinExistence type="predicted"/>
<protein>
    <submittedName>
        <fullName evidence="3">Class I SAM-dependent methyltransferase</fullName>
        <ecNumber evidence="3">2.1.1.-</ecNumber>
    </submittedName>
</protein>
<dbReference type="Pfam" id="PF13847">
    <property type="entry name" value="Methyltransf_31"/>
    <property type="match status" value="1"/>
</dbReference>
<dbReference type="GO" id="GO:0008168">
    <property type="term" value="F:methyltransferase activity"/>
    <property type="evidence" value="ECO:0007669"/>
    <property type="project" value="UniProtKB-KW"/>
</dbReference>
<name>A0ABU0YLS4_9PROT</name>
<dbReference type="InterPro" id="IPR029063">
    <property type="entry name" value="SAM-dependent_MTases_sf"/>
</dbReference>
<dbReference type="RefSeq" id="WP_379955108.1">
    <property type="nucleotide sequence ID" value="NZ_JAUYVI010000003.1"/>
</dbReference>
<dbReference type="PANTHER" id="PTHR45128">
    <property type="entry name" value="METHYLTRANSFERASE TYPE 11"/>
    <property type="match status" value="1"/>
</dbReference>
<sequence length="521" mass="57374">MSAGAGWSQGYVTDVSYTNSFFRELSPAWLNHVAMSSGAHPRLLDEGFNHIDLGCGLGQSSNVLAASFPRGNFFGVDFNPAHIDTAQHLAKQLGIGNVRFIERAFEELLEVDLPDFDFITLHGIYSWIGDDTRKAVQRFVYKKLKPGGILYNSYNCLPGWTNDAPIRRLLMEFGQTHHGDSALRVEKAAKDAEEMAGLKLGYFRANPTAADQVGKLTKRATNYLAHEYLNASWTTFYSMDVADEMAAAKLTYLGSATLMDNHLELMLTDPAVAYCKKQPTERLRQMAQDFLVGQRFRRDVFVRGHPHLSRSETSRYLKNACFALPGTVEDFADKAKVPRGEISFDQKSAQAIKEALSKGSLSLEQIMETTGSKGSAQELERTLLLMTAVGKLVPVGSAFQPEAMPEKFERLTIVDSTNCKLAELGRQSIGRQYLVAPATGSGLAIDALDVVALALLEEGVPVPRLAAAVGEEMKRRGVRVNKDGAPITDEQEAQEKTNEIVGRFLSRTVPVLMRYGVVRAA</sequence>